<sequence length="114" mass="12880">MKQTLLVYLAAGFCLGARTGYEVKPLTEAQAKEYKLDRGFYKKATLVQDILIVTSGKVADLAHLETAHQFDMLMHSIKPMIADRVRRKKVLCLLIGHNEFTSQLPQFISDKKGK</sequence>
<proteinExistence type="predicted"/>
<dbReference type="AlphaFoldDB" id="A0A383DHJ7"/>
<organism evidence="1">
    <name type="scientific">marine metagenome</name>
    <dbReference type="NCBI Taxonomy" id="408172"/>
    <lineage>
        <taxon>unclassified sequences</taxon>
        <taxon>metagenomes</taxon>
        <taxon>ecological metagenomes</taxon>
    </lineage>
</organism>
<evidence type="ECO:0000313" key="1">
    <source>
        <dbReference type="EMBL" id="SVE43952.1"/>
    </source>
</evidence>
<name>A0A383DHJ7_9ZZZZ</name>
<reference evidence="1" key="1">
    <citation type="submission" date="2018-05" db="EMBL/GenBank/DDBJ databases">
        <authorList>
            <person name="Lanie J.A."/>
            <person name="Ng W.-L."/>
            <person name="Kazmierczak K.M."/>
            <person name="Andrzejewski T.M."/>
            <person name="Davidsen T.M."/>
            <person name="Wayne K.J."/>
            <person name="Tettelin H."/>
            <person name="Glass J.I."/>
            <person name="Rusch D."/>
            <person name="Podicherti R."/>
            <person name="Tsui H.-C.T."/>
            <person name="Winkler M.E."/>
        </authorList>
    </citation>
    <scope>NUCLEOTIDE SEQUENCE</scope>
</reference>
<protein>
    <submittedName>
        <fullName evidence="1">Uncharacterized protein</fullName>
    </submittedName>
</protein>
<dbReference type="EMBL" id="UINC01217379">
    <property type="protein sequence ID" value="SVE43952.1"/>
    <property type="molecule type" value="Genomic_DNA"/>
</dbReference>
<gene>
    <name evidence="1" type="ORF">METZ01_LOCUS496806</name>
</gene>
<accession>A0A383DHJ7</accession>
<feature type="non-terminal residue" evidence="1">
    <location>
        <position position="114"/>
    </location>
</feature>